<evidence type="ECO:0000313" key="3">
    <source>
        <dbReference type="Proteomes" id="UP000291343"/>
    </source>
</evidence>
<evidence type="ECO:0000313" key="2">
    <source>
        <dbReference type="EMBL" id="RZF44848.1"/>
    </source>
</evidence>
<dbReference type="SMR" id="A0A482XHP3"/>
<gene>
    <name evidence="2" type="ORF">LSTR_LSTR000800</name>
</gene>
<dbReference type="Proteomes" id="UP000291343">
    <property type="component" value="Unassembled WGS sequence"/>
</dbReference>
<evidence type="ECO:0000256" key="1">
    <source>
        <dbReference type="SAM" id="Coils"/>
    </source>
</evidence>
<organism evidence="2 3">
    <name type="scientific">Laodelphax striatellus</name>
    <name type="common">Small brown planthopper</name>
    <name type="synonym">Delphax striatella</name>
    <dbReference type="NCBI Taxonomy" id="195883"/>
    <lineage>
        <taxon>Eukaryota</taxon>
        <taxon>Metazoa</taxon>
        <taxon>Ecdysozoa</taxon>
        <taxon>Arthropoda</taxon>
        <taxon>Hexapoda</taxon>
        <taxon>Insecta</taxon>
        <taxon>Pterygota</taxon>
        <taxon>Neoptera</taxon>
        <taxon>Paraneoptera</taxon>
        <taxon>Hemiptera</taxon>
        <taxon>Auchenorrhyncha</taxon>
        <taxon>Fulgoroidea</taxon>
        <taxon>Delphacidae</taxon>
        <taxon>Criomorphinae</taxon>
        <taxon>Laodelphax</taxon>
    </lineage>
</organism>
<reference evidence="2 3" key="1">
    <citation type="journal article" date="2017" name="Gigascience">
        <title>Genome sequence of the small brown planthopper, Laodelphax striatellus.</title>
        <authorList>
            <person name="Zhu J."/>
            <person name="Jiang F."/>
            <person name="Wang X."/>
            <person name="Yang P."/>
            <person name="Bao Y."/>
            <person name="Zhao W."/>
            <person name="Wang W."/>
            <person name="Lu H."/>
            <person name="Wang Q."/>
            <person name="Cui N."/>
            <person name="Li J."/>
            <person name="Chen X."/>
            <person name="Luo L."/>
            <person name="Yu J."/>
            <person name="Kang L."/>
            <person name="Cui F."/>
        </authorList>
    </citation>
    <scope>NUCLEOTIDE SEQUENCE [LARGE SCALE GENOMIC DNA]</scope>
    <source>
        <strain evidence="2">Lst14</strain>
    </source>
</reference>
<sequence length="243" mass="27862">MGELPEPISSNNLSSQIGKLVDHINRLTEKNEACAKENFKKLELLGFNSVKNLKTEHIMDNIGFIQRLGIENISQECGSISEISNEIISTLHEQKDLAALRAAIAKEEEKIDQLQKAKLFFKNNIEKERSFKMKMDAIARIDPKILSRQDKVLDDTQDLTSAFQKLNLDKCYIIESLDELLEKEQKNFKIEKEISSIEKELKKYDDLPADLCLAKNMLSQAQKECKVLENEVQEHFKANSYVS</sequence>
<feature type="coiled-coil region" evidence="1">
    <location>
        <begin position="180"/>
        <end position="238"/>
    </location>
</feature>
<accession>A0A482XHP3</accession>
<dbReference type="AlphaFoldDB" id="A0A482XHP3"/>
<dbReference type="OrthoDB" id="10371417at2759"/>
<comment type="caution">
    <text evidence="2">The sequence shown here is derived from an EMBL/GenBank/DDBJ whole genome shotgun (WGS) entry which is preliminary data.</text>
</comment>
<keyword evidence="3" id="KW-1185">Reference proteome</keyword>
<keyword evidence="1" id="KW-0175">Coiled coil</keyword>
<protein>
    <recommendedName>
        <fullName evidence="4">HAUS augmin-like complex subunit 3 N-terminal domain-containing protein</fullName>
    </recommendedName>
</protein>
<dbReference type="InParanoid" id="A0A482XHP3"/>
<evidence type="ECO:0008006" key="4">
    <source>
        <dbReference type="Google" id="ProtNLM"/>
    </source>
</evidence>
<name>A0A482XHP3_LAOST</name>
<proteinExistence type="predicted"/>
<dbReference type="EMBL" id="QKKF02010319">
    <property type="protein sequence ID" value="RZF44848.1"/>
    <property type="molecule type" value="Genomic_DNA"/>
</dbReference>
<feature type="coiled-coil region" evidence="1">
    <location>
        <begin position="97"/>
        <end position="124"/>
    </location>
</feature>